<protein>
    <recommendedName>
        <fullName evidence="10">Core Histone H2A/H2B/H3 domain-containing protein</fullName>
    </recommendedName>
</protein>
<feature type="transmembrane region" description="Helical" evidence="9">
    <location>
        <begin position="584"/>
        <end position="602"/>
    </location>
</feature>
<keyword evidence="12" id="KW-1185">Reference proteome</keyword>
<keyword evidence="5 9" id="KW-0812">Transmembrane</keyword>
<feature type="domain" description="Core Histone H2A/H2B/H3" evidence="10">
    <location>
        <begin position="52"/>
        <end position="123"/>
    </location>
</feature>
<evidence type="ECO:0000313" key="12">
    <source>
        <dbReference type="Proteomes" id="UP000825729"/>
    </source>
</evidence>
<dbReference type="SUPFAM" id="SSF47113">
    <property type="entry name" value="Histone-fold"/>
    <property type="match status" value="1"/>
</dbReference>
<evidence type="ECO:0000256" key="3">
    <source>
        <dbReference type="ARBA" id="ARBA00006846"/>
    </source>
</evidence>
<feature type="transmembrane region" description="Helical" evidence="9">
    <location>
        <begin position="439"/>
        <end position="461"/>
    </location>
</feature>
<feature type="compositionally biased region" description="Basic and acidic residues" evidence="8">
    <location>
        <begin position="1"/>
        <end position="44"/>
    </location>
</feature>
<feature type="transmembrane region" description="Helical" evidence="9">
    <location>
        <begin position="379"/>
        <end position="397"/>
    </location>
</feature>
<comment type="subcellular location">
    <subcellularLocation>
        <location evidence="2">Membrane</location>
        <topology evidence="2">Multi-pass membrane protein</topology>
    </subcellularLocation>
</comment>
<name>A0AAV7EA88_ARIFI</name>
<dbReference type="GO" id="GO:0055075">
    <property type="term" value="P:potassium ion homeostasis"/>
    <property type="evidence" value="ECO:0007669"/>
    <property type="project" value="InterPro"/>
</dbReference>
<dbReference type="CDD" id="cd22910">
    <property type="entry name" value="HFD_H2B"/>
    <property type="match status" value="1"/>
</dbReference>
<feature type="transmembrane region" description="Helical" evidence="9">
    <location>
        <begin position="196"/>
        <end position="217"/>
    </location>
</feature>
<feature type="region of interest" description="Disordered" evidence="8">
    <location>
        <begin position="1"/>
        <end position="56"/>
    </location>
</feature>
<evidence type="ECO:0000256" key="9">
    <source>
        <dbReference type="SAM" id="Phobius"/>
    </source>
</evidence>
<keyword evidence="6 9" id="KW-1133">Transmembrane helix</keyword>
<dbReference type="Gene3D" id="1.20.1250.20">
    <property type="entry name" value="MFS general substrate transporter like domains"/>
    <property type="match status" value="1"/>
</dbReference>
<dbReference type="Pfam" id="PF00125">
    <property type="entry name" value="Histone"/>
    <property type="match status" value="1"/>
</dbReference>
<dbReference type="PANTHER" id="PTHR19444:SF13">
    <property type="entry name" value="PROTEIN UNC-93 HOMOLOG A"/>
    <property type="match status" value="1"/>
</dbReference>
<feature type="transmembrane region" description="Helical" evidence="9">
    <location>
        <begin position="355"/>
        <end position="372"/>
    </location>
</feature>
<dbReference type="SUPFAM" id="SSF103473">
    <property type="entry name" value="MFS general substrate transporter"/>
    <property type="match status" value="1"/>
</dbReference>
<accession>A0AAV7EA88</accession>
<dbReference type="InterPro" id="IPR007125">
    <property type="entry name" value="H2A/H2B/H3"/>
</dbReference>
<comment type="similarity">
    <text evidence="3">Belongs to the histone H2B family.</text>
</comment>
<dbReference type="GO" id="GO:0000786">
    <property type="term" value="C:nucleosome"/>
    <property type="evidence" value="ECO:0007669"/>
    <property type="project" value="InterPro"/>
</dbReference>
<dbReference type="InterPro" id="IPR051951">
    <property type="entry name" value="UNC-93_regulatory"/>
</dbReference>
<feature type="transmembrane region" description="Helical" evidence="9">
    <location>
        <begin position="291"/>
        <end position="310"/>
    </location>
</feature>
<evidence type="ECO:0000259" key="10">
    <source>
        <dbReference type="Pfam" id="PF00125"/>
    </source>
</evidence>
<feature type="transmembrane region" description="Helical" evidence="9">
    <location>
        <begin position="409"/>
        <end position="432"/>
    </location>
</feature>
<feature type="transmembrane region" description="Helical" evidence="9">
    <location>
        <begin position="658"/>
        <end position="682"/>
    </location>
</feature>
<dbReference type="EMBL" id="JAINDJ010000006">
    <property type="protein sequence ID" value="KAG9445045.1"/>
    <property type="molecule type" value="Genomic_DNA"/>
</dbReference>
<gene>
    <name evidence="11" type="ORF">H6P81_016385</name>
</gene>
<dbReference type="InterPro" id="IPR010291">
    <property type="entry name" value="Ion_channel_UNC-93"/>
</dbReference>
<dbReference type="FunFam" id="1.10.20.10:FF:000043">
    <property type="entry name" value="Histone H2B"/>
    <property type="match status" value="1"/>
</dbReference>
<comment type="similarity">
    <text evidence="4">Belongs to the unc-93 family.</text>
</comment>
<dbReference type="AlphaFoldDB" id="A0AAV7EA88"/>
<dbReference type="PRINTS" id="PR00621">
    <property type="entry name" value="HISTONEH2B"/>
</dbReference>
<dbReference type="SMART" id="SM00427">
    <property type="entry name" value="H2B"/>
    <property type="match status" value="1"/>
</dbReference>
<evidence type="ECO:0000256" key="5">
    <source>
        <dbReference type="ARBA" id="ARBA00022692"/>
    </source>
</evidence>
<evidence type="ECO:0000256" key="2">
    <source>
        <dbReference type="ARBA" id="ARBA00004141"/>
    </source>
</evidence>
<dbReference type="InterPro" id="IPR000558">
    <property type="entry name" value="Histone_H2B"/>
</dbReference>
<dbReference type="GO" id="GO:0030527">
    <property type="term" value="F:structural constituent of chromatin"/>
    <property type="evidence" value="ECO:0007669"/>
    <property type="project" value="InterPro"/>
</dbReference>
<dbReference type="Proteomes" id="UP000825729">
    <property type="component" value="Unassembled WGS sequence"/>
</dbReference>
<dbReference type="InterPro" id="IPR009072">
    <property type="entry name" value="Histone-fold"/>
</dbReference>
<reference evidence="11 12" key="1">
    <citation type="submission" date="2021-07" db="EMBL/GenBank/DDBJ databases">
        <title>The Aristolochia fimbriata genome: insights into angiosperm evolution, floral development and chemical biosynthesis.</title>
        <authorList>
            <person name="Jiao Y."/>
        </authorList>
    </citation>
    <scope>NUCLEOTIDE SEQUENCE [LARGE SCALE GENOMIC DNA]</scope>
    <source>
        <strain evidence="11">IBCAS-2021</strain>
        <tissue evidence="11">Leaf</tissue>
    </source>
</reference>
<organism evidence="11 12">
    <name type="scientific">Aristolochia fimbriata</name>
    <name type="common">White veined hardy Dutchman's pipe vine</name>
    <dbReference type="NCBI Taxonomy" id="158543"/>
    <lineage>
        <taxon>Eukaryota</taxon>
        <taxon>Viridiplantae</taxon>
        <taxon>Streptophyta</taxon>
        <taxon>Embryophyta</taxon>
        <taxon>Tracheophyta</taxon>
        <taxon>Spermatophyta</taxon>
        <taxon>Magnoliopsida</taxon>
        <taxon>Magnoliidae</taxon>
        <taxon>Piperales</taxon>
        <taxon>Aristolochiaceae</taxon>
        <taxon>Aristolochia</taxon>
    </lineage>
</organism>
<feature type="transmembrane region" description="Helical" evidence="9">
    <location>
        <begin position="322"/>
        <end position="343"/>
    </location>
</feature>
<dbReference type="Pfam" id="PF05978">
    <property type="entry name" value="UNC-93"/>
    <property type="match status" value="1"/>
</dbReference>
<evidence type="ECO:0000256" key="6">
    <source>
        <dbReference type="ARBA" id="ARBA00022989"/>
    </source>
</evidence>
<feature type="transmembrane region" description="Helical" evidence="9">
    <location>
        <begin position="159"/>
        <end position="176"/>
    </location>
</feature>
<dbReference type="GO" id="GO:0003677">
    <property type="term" value="F:DNA binding"/>
    <property type="evidence" value="ECO:0007669"/>
    <property type="project" value="InterPro"/>
</dbReference>
<dbReference type="Gene3D" id="1.10.20.10">
    <property type="entry name" value="Histone, subunit A"/>
    <property type="match status" value="1"/>
</dbReference>
<evidence type="ECO:0000256" key="4">
    <source>
        <dbReference type="ARBA" id="ARBA00009172"/>
    </source>
</evidence>
<evidence type="ECO:0000256" key="8">
    <source>
        <dbReference type="SAM" id="MobiDB-lite"/>
    </source>
</evidence>
<comment type="caution">
    <text evidence="11">The sequence shown here is derived from an EMBL/GenBank/DDBJ whole genome shotgun (WGS) entry which is preliminary data.</text>
</comment>
<dbReference type="GO" id="GO:0046982">
    <property type="term" value="F:protein heterodimerization activity"/>
    <property type="evidence" value="ECO:0007669"/>
    <property type="project" value="InterPro"/>
</dbReference>
<dbReference type="GO" id="GO:0016020">
    <property type="term" value="C:membrane"/>
    <property type="evidence" value="ECO:0007669"/>
    <property type="project" value="UniProtKB-SubCell"/>
</dbReference>
<dbReference type="GO" id="GO:0005634">
    <property type="term" value="C:nucleus"/>
    <property type="evidence" value="ECO:0007669"/>
    <property type="project" value="UniProtKB-ARBA"/>
</dbReference>
<evidence type="ECO:0000256" key="7">
    <source>
        <dbReference type="ARBA" id="ARBA00023136"/>
    </source>
</evidence>
<proteinExistence type="inferred from homology"/>
<dbReference type="InterPro" id="IPR036259">
    <property type="entry name" value="MFS_trans_sf"/>
</dbReference>
<sequence>MAPKAEKKPAEKKPASEKPSEEKKSVADKAPAEKKPKAEKRLPKEGGGVSDKKKKRVKKSSETYKIYIFKVLKQVHPDIGISSKAMGIMNSFINDIFEKLAQEASRLARYNKKPTITSREIQTSLPRAIAKMESVVLTGEEEALLVPGNSSPRSHERDVHILSFAFLFVFAAYGAVQNLESTANKEKDLGTTSMGILYLSFTIFSLVASSMVRVLGLKNSLVLGTTGYWLFIASHLKPSLYTMVPASLYLGFAASIIWVGQGTYLTSVARSHASDCNLHEGTVIGRFNGEFWGMFASTQVIGNLVSLALLRGEEGGSLSGRTLLYTVFLASVTVGIILMFALSNRDAKTDDLPPSSTNFYATLGSLLKLVISPLCDKKMLLIIPLLAYSGLQQAFLWDYFNKYIVEPALGVPGVGGVMAVFGAADVICSVVAGRSTSDLSSVTLIVSGGAFLQLLVLLSFLLKYSMTSGVVRYIFPLLVAVIWGIGDGIFNTQLNATLGMLFKHDTEAAFAQLKVWQSAATSLVFFASPYMTFDSRKLVSDGFVERGRSLEDIIAQDHHRRVQSFTMARSLIRLPFLAGDTGRVVAYAVSWAALLAVAVAVASMSPELAFVSAISPSSSFSKACGWRGRGSVRVPVDEPGVVVCLPAQLFFGRSKMDLVVAPVFAALVVTGSAFFLKALALWEL</sequence>
<dbReference type="PANTHER" id="PTHR19444">
    <property type="entry name" value="UNC-93 RELATED"/>
    <property type="match status" value="1"/>
</dbReference>
<comment type="function">
    <text evidence="1">Core component of nucleosome. Nucleosomes wrap and compact DNA into chromatin, limiting DNA accessibility to the cellular machineries which require DNA as a template. Histones thereby play a central role in transcription regulation, DNA repair, DNA replication and chromosomal stability. DNA accessibility is regulated via a complex set of post-translational modifications of histones, also called histone code, and nucleosome remodeling.</text>
</comment>
<feature type="transmembrane region" description="Helical" evidence="9">
    <location>
        <begin position="238"/>
        <end position="259"/>
    </location>
</feature>
<dbReference type="InterPro" id="IPR044771">
    <property type="entry name" value="UN933_plant"/>
</dbReference>
<evidence type="ECO:0000256" key="1">
    <source>
        <dbReference type="ARBA" id="ARBA00002001"/>
    </source>
</evidence>
<feature type="transmembrane region" description="Helical" evidence="9">
    <location>
        <begin position="473"/>
        <end position="494"/>
    </location>
</feature>
<keyword evidence="7 9" id="KW-0472">Membrane</keyword>
<dbReference type="CDD" id="cd17338">
    <property type="entry name" value="MFS_unc93_like"/>
    <property type="match status" value="1"/>
</dbReference>
<evidence type="ECO:0000313" key="11">
    <source>
        <dbReference type="EMBL" id="KAG9445045.1"/>
    </source>
</evidence>